<keyword evidence="2" id="KW-0805">Transcription regulation</keyword>
<keyword evidence="3" id="KW-0238">DNA-binding</keyword>
<organism evidence="7 8">
    <name type="scientific">Companilactobacillus halodurans</name>
    <dbReference type="NCBI Taxonomy" id="2584183"/>
    <lineage>
        <taxon>Bacteria</taxon>
        <taxon>Bacillati</taxon>
        <taxon>Bacillota</taxon>
        <taxon>Bacilli</taxon>
        <taxon>Lactobacillales</taxon>
        <taxon>Lactobacillaceae</taxon>
        <taxon>Companilactobacillus</taxon>
    </lineage>
</organism>
<dbReference type="SMART" id="SM00422">
    <property type="entry name" value="HTH_MERR"/>
    <property type="match status" value="1"/>
</dbReference>
<dbReference type="Pfam" id="PF13411">
    <property type="entry name" value="MerR_1"/>
    <property type="match status" value="1"/>
</dbReference>
<keyword evidence="8" id="KW-1185">Reference proteome</keyword>
<feature type="domain" description="HTH merR-type" evidence="5">
    <location>
        <begin position="1"/>
        <end position="70"/>
    </location>
</feature>
<dbReference type="SUPFAM" id="SSF46955">
    <property type="entry name" value="Putative DNA-binding domain"/>
    <property type="match status" value="1"/>
</dbReference>
<evidence type="ECO:0000313" key="7">
    <source>
        <dbReference type="EMBL" id="MQS96403.1"/>
    </source>
</evidence>
<dbReference type="PANTHER" id="PTHR30204">
    <property type="entry name" value="REDOX-CYCLING DRUG-SENSING TRANSCRIPTIONAL ACTIVATOR SOXR"/>
    <property type="match status" value="1"/>
</dbReference>
<accession>A0A5P0ZTN1</accession>
<evidence type="ECO:0000259" key="5">
    <source>
        <dbReference type="PROSITE" id="PS50937"/>
    </source>
</evidence>
<dbReference type="RefSeq" id="WP_153385364.1">
    <property type="nucleotide sequence ID" value="NZ_VDFO01000002.1"/>
</dbReference>
<dbReference type="GO" id="GO:0003677">
    <property type="term" value="F:DNA binding"/>
    <property type="evidence" value="ECO:0007669"/>
    <property type="project" value="UniProtKB-KW"/>
</dbReference>
<evidence type="ECO:0000256" key="2">
    <source>
        <dbReference type="ARBA" id="ARBA00023015"/>
    </source>
</evidence>
<dbReference type="EMBL" id="VDFO01000002">
    <property type="protein sequence ID" value="MQS96403.1"/>
    <property type="molecule type" value="Genomic_DNA"/>
</dbReference>
<dbReference type="Proteomes" id="UP000414364">
    <property type="component" value="Unassembled WGS sequence"/>
</dbReference>
<keyword evidence="4" id="KW-0804">Transcription</keyword>
<dbReference type="PROSITE" id="PS50937">
    <property type="entry name" value="HTH_MERR_2"/>
    <property type="match status" value="1"/>
</dbReference>
<protein>
    <submittedName>
        <fullName evidence="7">MerR family transcriptional regulator</fullName>
    </submittedName>
</protein>
<evidence type="ECO:0000313" key="9">
    <source>
        <dbReference type="Proteomes" id="UP000414364"/>
    </source>
</evidence>
<evidence type="ECO:0000256" key="3">
    <source>
        <dbReference type="ARBA" id="ARBA00023125"/>
    </source>
</evidence>
<name>A0A5P0ZTN1_9LACO</name>
<reference evidence="8 9" key="1">
    <citation type="journal article" date="2019" name="Syst. Appl. Microbiol.">
        <title>Polyphasic characterization of two novel Lactobacillus spp. isolated from blown salami packages: Description of Lactobacillus halodurans sp. nov. and Lactobacillus salsicarnum sp. nov.</title>
        <authorList>
            <person name="Schuster J.A."/>
            <person name="Klingl A."/>
            <person name="Vogel R.F."/>
            <person name="Ehrmann M.A."/>
        </authorList>
    </citation>
    <scope>NUCLEOTIDE SEQUENCE [LARGE SCALE GENOMIC DNA]</scope>
    <source>
        <strain evidence="7 8">TMW 1.1920</strain>
        <strain evidence="6 9">TMW 1.2172</strain>
    </source>
</reference>
<dbReference type="AlphaFoldDB" id="A0A5P0ZTN1"/>
<dbReference type="OrthoDB" id="9814833at2"/>
<dbReference type="EMBL" id="VDFP01000010">
    <property type="protein sequence ID" value="MQS75968.1"/>
    <property type="molecule type" value="Genomic_DNA"/>
</dbReference>
<proteinExistence type="predicted"/>
<dbReference type="InterPro" id="IPR000551">
    <property type="entry name" value="MerR-type_HTH_dom"/>
</dbReference>
<evidence type="ECO:0000313" key="8">
    <source>
        <dbReference type="Proteomes" id="UP000371423"/>
    </source>
</evidence>
<evidence type="ECO:0000256" key="1">
    <source>
        <dbReference type="ARBA" id="ARBA00022491"/>
    </source>
</evidence>
<dbReference type="Proteomes" id="UP000371423">
    <property type="component" value="Unassembled WGS sequence"/>
</dbReference>
<evidence type="ECO:0000313" key="6">
    <source>
        <dbReference type="EMBL" id="MQS75968.1"/>
    </source>
</evidence>
<dbReference type="InterPro" id="IPR009061">
    <property type="entry name" value="DNA-bd_dom_put_sf"/>
</dbReference>
<evidence type="ECO:0000256" key="4">
    <source>
        <dbReference type="ARBA" id="ARBA00023163"/>
    </source>
</evidence>
<comment type="caution">
    <text evidence="7">The sequence shown here is derived from an EMBL/GenBank/DDBJ whole genome shotgun (WGS) entry which is preliminary data.</text>
</comment>
<dbReference type="Gene3D" id="1.10.1660.10">
    <property type="match status" value="1"/>
</dbReference>
<dbReference type="InterPro" id="IPR047057">
    <property type="entry name" value="MerR_fam"/>
</dbReference>
<gene>
    <name evidence="7" type="ORF">FHL05_00665</name>
    <name evidence="6" type="ORF">FHL06_06165</name>
</gene>
<keyword evidence="1" id="KW-0678">Repressor</keyword>
<dbReference type="PANTHER" id="PTHR30204:SF69">
    <property type="entry name" value="MERR-FAMILY TRANSCRIPTIONAL REGULATOR"/>
    <property type="match status" value="1"/>
</dbReference>
<sequence length="271" mass="31159">MLKISEFAKLAHITRRSLILYDKNELFKPAMVNKEGYRFYEYEQVNELATILTLKKLGLSIAEIKNIKQQSDISNDLLLKLKSQVNDQISDLLKVNTFIDRKLLKTSAPKKDFYQPFEVIHQESFFWRSNISDNCSSRQIAKIFSEFHSHLEQFMGINGNYSGFIIDLPKAGEDKTLENTNFNLIKEATIPINDNFITTITRPAGNYLAIDIPSHSGDSCHNLKKGLSILEQLIEDRNLAVEKKLWHLNLGKNSSLPDAQNIIRLEMLIRD</sequence>
<dbReference type="GO" id="GO:0003700">
    <property type="term" value="F:DNA-binding transcription factor activity"/>
    <property type="evidence" value="ECO:0007669"/>
    <property type="project" value="InterPro"/>
</dbReference>